<feature type="transmembrane region" description="Helical" evidence="12">
    <location>
        <begin position="719"/>
        <end position="743"/>
    </location>
</feature>
<dbReference type="Gene3D" id="3.40.140.10">
    <property type="entry name" value="Cytidine Deaminase, domain 2"/>
    <property type="match status" value="1"/>
</dbReference>
<feature type="transmembrane region" description="Helical" evidence="12">
    <location>
        <begin position="862"/>
        <end position="881"/>
    </location>
</feature>
<feature type="domain" description="CMP/dCMP-type deaminase" evidence="13">
    <location>
        <begin position="207"/>
        <end position="403"/>
    </location>
</feature>
<evidence type="ECO:0000256" key="5">
    <source>
        <dbReference type="ARBA" id="ARBA00022692"/>
    </source>
</evidence>
<evidence type="ECO:0000256" key="10">
    <source>
        <dbReference type="ARBA" id="ARBA00044819"/>
    </source>
</evidence>
<name>A0ABP0GHE9_CLALP</name>
<keyword evidence="6" id="KW-0256">Endoplasmic reticulum</keyword>
<feature type="transmembrane region" description="Helical" evidence="12">
    <location>
        <begin position="799"/>
        <end position="817"/>
    </location>
</feature>
<evidence type="ECO:0000256" key="9">
    <source>
        <dbReference type="ARBA" id="ARBA00044793"/>
    </source>
</evidence>
<feature type="transmembrane region" description="Helical" evidence="12">
    <location>
        <begin position="402"/>
        <end position="419"/>
    </location>
</feature>
<keyword evidence="15" id="KW-1185">Reference proteome</keyword>
<sequence>MSAPPCSKRRKFNEDALVAHSHTDKSHHKEGINYANDATDLLPNRNWSLTSVVADDLLTSKEAIGLVEAVAADICSKKDASKVLQFVGDVVPLKGMQHLKRLRKVDNVLQVILFVGTKDLHAKQVQEFKTLMTGKNSSSMISNTYKSFFKEVNDMLGKVFLTFIPTKPPLTRPQFEMCKKHWPVSFHEEKAITSLLNCSMFSKMDYIQMESHMRNAIKTVYFGKALNKDLSMGVVIVDPSSNDTIACAFDMRNISCGLANGCTAKHPLNHGVMVAIDLVARSQGGGTYSYTPYLTNSCAVGQGLYYKSTNYQTSAQRMHNTCKEISDATPQCDSTKVDALSVSYICTGLDVYITREPCVMCSMALLHSRVRRVFYGASHAEGALGSAYKIHAMKTLNHKFQLSFRVLTFLLNAFILRYVTKDILGIVNVRLVLLYGTIIFMSREAFRRACLSTETSSSADKGGHSKALYWSQTINLLWCMIPVGLVCMVLLIYCWAYLFENPDPLAVPYYGIAVLVFGFCAWIELFAEPLWIIGQTFLFVKLKVISEGLAILVKTIVTVLLVVWYPQWGLISFCCAMVAFSITYIAVYYGYFFWFITSGKVKQIEDFPIHSVRDFFPKLHLDVPLVNVNAAKLTVSFFKQSVLKGLLTEGERYIMTVLNVLSFADQGVYDIVNNLGSLVARFIFLPIEESFYLFFVKTLKRGEDANQQTPNQMIAISHVLFCLLRLVVLIGSTILAFGIPYSYLLLDIYGGTILSSGTGPLLLKFYCLYVLVIAINGTTECFVFAAMSQNDVENYNKKMLLFSFLFLTTSYYLTILVGSVGFILANCLNMLARIIHSIIFLKRFYKKSRISSPLHGLIPRPVVLVTLAVSFLICSFSESQLCCDRGWIFRVVHISVGAICLCAVAVSVFYFEREVVTFLREQYFSKSAKNQNERVSATNST</sequence>
<gene>
    <name evidence="14" type="ORF">CVLEPA_LOCUS23463</name>
</gene>
<dbReference type="InterPro" id="IPR002125">
    <property type="entry name" value="CMP_dCMP_dom"/>
</dbReference>
<proteinExistence type="inferred from homology"/>
<evidence type="ECO:0000256" key="1">
    <source>
        <dbReference type="ARBA" id="ARBA00001947"/>
    </source>
</evidence>
<dbReference type="SUPFAM" id="SSF53927">
    <property type="entry name" value="Cytidine deaminase-like"/>
    <property type="match status" value="1"/>
</dbReference>
<dbReference type="CDD" id="cd01285">
    <property type="entry name" value="nucleoside_deaminase"/>
    <property type="match status" value="1"/>
</dbReference>
<dbReference type="PANTHER" id="PTHR13117:SF5">
    <property type="entry name" value="PROTEIN RFT1 HOMOLOG"/>
    <property type="match status" value="1"/>
</dbReference>
<feature type="transmembrane region" description="Helical" evidence="12">
    <location>
        <begin position="544"/>
        <end position="564"/>
    </location>
</feature>
<evidence type="ECO:0000256" key="3">
    <source>
        <dbReference type="ARBA" id="ARBA00004922"/>
    </source>
</evidence>
<evidence type="ECO:0000259" key="13">
    <source>
        <dbReference type="PROSITE" id="PS51747"/>
    </source>
</evidence>
<evidence type="ECO:0000256" key="4">
    <source>
        <dbReference type="ARBA" id="ARBA00010288"/>
    </source>
</evidence>
<keyword evidence="8 12" id="KW-0472">Membrane</keyword>
<comment type="subcellular location">
    <subcellularLocation>
        <location evidence="2">Endoplasmic reticulum membrane</location>
        <topology evidence="2">Multi-pass membrane protein</topology>
    </subcellularLocation>
</comment>
<comment type="cofactor">
    <cofactor evidence="1">
        <name>Zn(2+)</name>
        <dbReference type="ChEBI" id="CHEBI:29105"/>
    </cofactor>
</comment>
<reference evidence="14 15" key="1">
    <citation type="submission" date="2024-02" db="EMBL/GenBank/DDBJ databases">
        <authorList>
            <person name="Daric V."/>
            <person name="Darras S."/>
        </authorList>
    </citation>
    <scope>NUCLEOTIDE SEQUENCE [LARGE SCALE GENOMIC DNA]</scope>
</reference>
<comment type="pathway">
    <text evidence="3">Protein modification; protein glycosylation.</text>
</comment>
<feature type="transmembrane region" description="Helical" evidence="12">
    <location>
        <begin position="570"/>
        <end position="594"/>
    </location>
</feature>
<dbReference type="InterPro" id="IPR007594">
    <property type="entry name" value="RFT1"/>
</dbReference>
<feature type="transmembrane region" description="Helical" evidence="12">
    <location>
        <begin position="887"/>
        <end position="911"/>
    </location>
</feature>
<comment type="similarity">
    <text evidence="4">Belongs to the RFT1 family.</text>
</comment>
<evidence type="ECO:0000256" key="8">
    <source>
        <dbReference type="ARBA" id="ARBA00023136"/>
    </source>
</evidence>
<evidence type="ECO:0000313" key="14">
    <source>
        <dbReference type="EMBL" id="CAK8690912.1"/>
    </source>
</evidence>
<evidence type="ECO:0000256" key="6">
    <source>
        <dbReference type="ARBA" id="ARBA00022824"/>
    </source>
</evidence>
<dbReference type="Pfam" id="PF00383">
    <property type="entry name" value="dCMP_cyt_deam_1"/>
    <property type="match status" value="1"/>
</dbReference>
<evidence type="ECO:0000256" key="2">
    <source>
        <dbReference type="ARBA" id="ARBA00004477"/>
    </source>
</evidence>
<comment type="function">
    <text evidence="11">Intramembrane glycolipid transporter that operates in the biosynthetic pathway of dolichol-linked oligosaccharides, the glycan precursors employed in protein asparagine (N)-glycosylation. The sequential addition of sugars to dolichol pyrophosphate produces dolichol-linked oligosaccharides containing fourteen sugars, including two GlcNAcs, nine mannoses and three glucoses. Once assembled, the oligosaccharide is transferred from the lipid to nascent proteins by oligosaccharyltransferases. The assembly of dolichol-linked oligosaccharides begins on the cytosolic side of the endoplasmic reticulum membrane and finishes in its lumen. RFT1 could mediate the translocation of the cytosolically oriented intermediate DolPP-GlcNAc2Man5, produced by ALG11, into the ER lumen where dolichol-linked oligosaccharides assembly continues. However, the intramembrane lipid transporter activity could not be confirmed in vitro.</text>
</comment>
<keyword evidence="5 12" id="KW-0812">Transmembrane</keyword>
<evidence type="ECO:0000256" key="12">
    <source>
        <dbReference type="SAM" id="Phobius"/>
    </source>
</evidence>
<accession>A0ABP0GHE9</accession>
<dbReference type="Pfam" id="PF04506">
    <property type="entry name" value="Rft-1"/>
    <property type="match status" value="1"/>
</dbReference>
<dbReference type="InterPro" id="IPR016193">
    <property type="entry name" value="Cytidine_deaminase-like"/>
</dbReference>
<evidence type="ECO:0000313" key="15">
    <source>
        <dbReference type="Proteomes" id="UP001642483"/>
    </source>
</evidence>
<feature type="transmembrane region" description="Helical" evidence="12">
    <location>
        <begin position="476"/>
        <end position="498"/>
    </location>
</feature>
<evidence type="ECO:0000256" key="7">
    <source>
        <dbReference type="ARBA" id="ARBA00022989"/>
    </source>
</evidence>
<dbReference type="EMBL" id="CAWYQH010000119">
    <property type="protein sequence ID" value="CAK8690912.1"/>
    <property type="molecule type" value="Genomic_DNA"/>
</dbReference>
<dbReference type="PROSITE" id="PS51747">
    <property type="entry name" value="CYT_DCMP_DEAMINASES_2"/>
    <property type="match status" value="1"/>
</dbReference>
<comment type="caution">
    <text evidence="14">The sequence shown here is derived from an EMBL/GenBank/DDBJ whole genome shotgun (WGS) entry which is preliminary data.</text>
</comment>
<dbReference type="Proteomes" id="UP001642483">
    <property type="component" value="Unassembled WGS sequence"/>
</dbReference>
<protein>
    <recommendedName>
        <fullName evidence="9">Man(5)GlcNAc(2)-PP-dolichol translocation protein RFT1</fullName>
    </recommendedName>
    <alternativeName>
        <fullName evidence="10">Protein RFT1 homolog</fullName>
    </alternativeName>
</protein>
<organism evidence="14 15">
    <name type="scientific">Clavelina lepadiformis</name>
    <name type="common">Light-bulb sea squirt</name>
    <name type="synonym">Ascidia lepadiformis</name>
    <dbReference type="NCBI Taxonomy" id="159417"/>
    <lineage>
        <taxon>Eukaryota</taxon>
        <taxon>Metazoa</taxon>
        <taxon>Chordata</taxon>
        <taxon>Tunicata</taxon>
        <taxon>Ascidiacea</taxon>
        <taxon>Aplousobranchia</taxon>
        <taxon>Clavelinidae</taxon>
        <taxon>Clavelina</taxon>
    </lineage>
</organism>
<dbReference type="PANTHER" id="PTHR13117">
    <property type="entry name" value="ENDOPLASMIC RETICULUM MULTISPAN TRANSMEMBRANE PROTEIN-RELATED"/>
    <property type="match status" value="1"/>
</dbReference>
<evidence type="ECO:0000256" key="11">
    <source>
        <dbReference type="ARBA" id="ARBA00045912"/>
    </source>
</evidence>
<feature type="transmembrane region" description="Helical" evidence="12">
    <location>
        <begin position="425"/>
        <end position="442"/>
    </location>
</feature>
<feature type="transmembrane region" description="Helical" evidence="12">
    <location>
        <begin position="510"/>
        <end position="532"/>
    </location>
</feature>
<keyword evidence="7 12" id="KW-1133">Transmembrane helix</keyword>
<feature type="transmembrane region" description="Helical" evidence="12">
    <location>
        <begin position="763"/>
        <end position="787"/>
    </location>
</feature>